<evidence type="ECO:0000256" key="4">
    <source>
        <dbReference type="ARBA" id="ARBA00022553"/>
    </source>
</evidence>
<dbReference type="FunFam" id="3.30.200.20:FF:000127">
    <property type="entry name" value="Putative dual specificity tyrosine-phosphorylation-regulated kinase 2"/>
    <property type="match status" value="1"/>
</dbReference>
<comment type="similarity">
    <text evidence="1">Belongs to the protein kinase superfamily. CMGC Ser/Thr protein kinase family. MNB/DYRK subfamily.</text>
</comment>
<dbReference type="InterPro" id="IPR011009">
    <property type="entry name" value="Kinase-like_dom_sf"/>
</dbReference>
<keyword evidence="8 12" id="KW-0067">ATP-binding</keyword>
<reference evidence="15" key="1">
    <citation type="journal article" date="2023" name="Science">
        <title>Genome structures resolve the early diversification of teleost fishes.</title>
        <authorList>
            <person name="Parey E."/>
            <person name="Louis A."/>
            <person name="Montfort J."/>
            <person name="Bouchez O."/>
            <person name="Roques C."/>
            <person name="Iampietro C."/>
            <person name="Lluch J."/>
            <person name="Castinel A."/>
            <person name="Donnadieu C."/>
            <person name="Desvignes T."/>
            <person name="Floi Bucao C."/>
            <person name="Jouanno E."/>
            <person name="Wen M."/>
            <person name="Mejri S."/>
            <person name="Dirks R."/>
            <person name="Jansen H."/>
            <person name="Henkel C."/>
            <person name="Chen W.J."/>
            <person name="Zahm M."/>
            <person name="Cabau C."/>
            <person name="Klopp C."/>
            <person name="Thompson A.W."/>
            <person name="Robinson-Rechavi M."/>
            <person name="Braasch I."/>
            <person name="Lecointre G."/>
            <person name="Bobe J."/>
            <person name="Postlethwait J.H."/>
            <person name="Berthelot C."/>
            <person name="Roest Crollius H."/>
            <person name="Guiguen Y."/>
        </authorList>
    </citation>
    <scope>NUCLEOTIDE SEQUENCE</scope>
    <source>
        <strain evidence="15">WJC10195</strain>
    </source>
</reference>
<dbReference type="GO" id="GO:1902751">
    <property type="term" value="P:positive regulation of cell cycle G2/M phase transition"/>
    <property type="evidence" value="ECO:0007669"/>
    <property type="project" value="TreeGrafter"/>
</dbReference>
<feature type="domain" description="Protein kinase" evidence="14">
    <location>
        <begin position="192"/>
        <end position="505"/>
    </location>
</feature>
<keyword evidence="16" id="KW-1185">Reference proteome</keyword>
<comment type="caution">
    <text evidence="15">The sequence shown here is derived from an EMBL/GenBank/DDBJ whole genome shotgun (WGS) entry which is preliminary data.</text>
</comment>
<organism evidence="15 16">
    <name type="scientific">Synaphobranchus kaupii</name>
    <name type="common">Kaup's arrowtooth eel</name>
    <dbReference type="NCBI Taxonomy" id="118154"/>
    <lineage>
        <taxon>Eukaryota</taxon>
        <taxon>Metazoa</taxon>
        <taxon>Chordata</taxon>
        <taxon>Craniata</taxon>
        <taxon>Vertebrata</taxon>
        <taxon>Euteleostomi</taxon>
        <taxon>Actinopterygii</taxon>
        <taxon>Neopterygii</taxon>
        <taxon>Teleostei</taxon>
        <taxon>Anguilliformes</taxon>
        <taxon>Synaphobranchidae</taxon>
        <taxon>Synaphobranchus</taxon>
    </lineage>
</organism>
<dbReference type="SUPFAM" id="SSF56112">
    <property type="entry name" value="Protein kinase-like (PK-like)"/>
    <property type="match status" value="1"/>
</dbReference>
<accession>A0A9Q1FKR6</accession>
<evidence type="ECO:0000313" key="15">
    <source>
        <dbReference type="EMBL" id="KAJ8360519.1"/>
    </source>
</evidence>
<name>A0A9Q1FKR6_SYNKA</name>
<evidence type="ECO:0000256" key="2">
    <source>
        <dbReference type="ARBA" id="ARBA00013203"/>
    </source>
</evidence>
<comment type="catalytic activity">
    <reaction evidence="9">
        <text>L-seryl-[protein] + ATP = O-phospho-L-seryl-[protein] + ADP + H(+)</text>
        <dbReference type="Rhea" id="RHEA:17989"/>
        <dbReference type="Rhea" id="RHEA-COMP:9863"/>
        <dbReference type="Rhea" id="RHEA-COMP:11604"/>
        <dbReference type="ChEBI" id="CHEBI:15378"/>
        <dbReference type="ChEBI" id="CHEBI:29999"/>
        <dbReference type="ChEBI" id="CHEBI:30616"/>
        <dbReference type="ChEBI" id="CHEBI:83421"/>
        <dbReference type="ChEBI" id="CHEBI:456216"/>
        <dbReference type="EC" id="2.7.12.1"/>
    </reaction>
</comment>
<dbReference type="InterPro" id="IPR017441">
    <property type="entry name" value="Protein_kinase_ATP_BS"/>
</dbReference>
<evidence type="ECO:0000256" key="3">
    <source>
        <dbReference type="ARBA" id="ARBA00022527"/>
    </source>
</evidence>
<dbReference type="Gene3D" id="3.30.200.20">
    <property type="entry name" value="Phosphorylase Kinase, domain 1"/>
    <property type="match status" value="1"/>
</dbReference>
<dbReference type="InterPro" id="IPR000719">
    <property type="entry name" value="Prot_kinase_dom"/>
</dbReference>
<protein>
    <recommendedName>
        <fullName evidence="2">dual-specificity kinase</fullName>
        <ecNumber evidence="2">2.7.12.1</ecNumber>
    </recommendedName>
</protein>
<evidence type="ECO:0000256" key="9">
    <source>
        <dbReference type="ARBA" id="ARBA00049003"/>
    </source>
</evidence>
<dbReference type="InterPro" id="IPR008271">
    <property type="entry name" value="Ser/Thr_kinase_AS"/>
</dbReference>
<dbReference type="SMART" id="SM00220">
    <property type="entry name" value="S_TKc"/>
    <property type="match status" value="1"/>
</dbReference>
<gene>
    <name evidence="15" type="ORF">SKAU_G00170440</name>
</gene>
<dbReference type="PROSITE" id="PS00108">
    <property type="entry name" value="PROTEIN_KINASE_ST"/>
    <property type="match status" value="1"/>
</dbReference>
<dbReference type="EC" id="2.7.12.1" evidence="2"/>
<dbReference type="Proteomes" id="UP001152622">
    <property type="component" value="Chromosome 5"/>
</dbReference>
<evidence type="ECO:0000256" key="10">
    <source>
        <dbReference type="ARBA" id="ARBA00049308"/>
    </source>
</evidence>
<comment type="catalytic activity">
    <reaction evidence="10">
        <text>L-threonyl-[protein] + ATP = O-phospho-L-threonyl-[protein] + ADP + H(+)</text>
        <dbReference type="Rhea" id="RHEA:46608"/>
        <dbReference type="Rhea" id="RHEA-COMP:11060"/>
        <dbReference type="Rhea" id="RHEA-COMP:11605"/>
        <dbReference type="ChEBI" id="CHEBI:15378"/>
        <dbReference type="ChEBI" id="CHEBI:30013"/>
        <dbReference type="ChEBI" id="CHEBI:30616"/>
        <dbReference type="ChEBI" id="CHEBI:61977"/>
        <dbReference type="ChEBI" id="CHEBI:456216"/>
        <dbReference type="EC" id="2.7.12.1"/>
    </reaction>
</comment>
<dbReference type="GO" id="GO:0004674">
    <property type="term" value="F:protein serine/threonine kinase activity"/>
    <property type="evidence" value="ECO:0007669"/>
    <property type="project" value="UniProtKB-KW"/>
</dbReference>
<feature type="region of interest" description="Disordered" evidence="13">
    <location>
        <begin position="86"/>
        <end position="125"/>
    </location>
</feature>
<dbReference type="AlphaFoldDB" id="A0A9Q1FKR6"/>
<keyword evidence="4" id="KW-0597">Phosphoprotein</keyword>
<dbReference type="OrthoDB" id="9332038at2759"/>
<keyword evidence="3" id="KW-0723">Serine/threonine-protein kinase</keyword>
<evidence type="ECO:0000256" key="12">
    <source>
        <dbReference type="PROSITE-ProRule" id="PRU10141"/>
    </source>
</evidence>
<evidence type="ECO:0000256" key="8">
    <source>
        <dbReference type="ARBA" id="ARBA00022840"/>
    </source>
</evidence>
<dbReference type="InterPro" id="IPR042521">
    <property type="entry name" value="DYRK"/>
</dbReference>
<evidence type="ECO:0000256" key="6">
    <source>
        <dbReference type="ARBA" id="ARBA00022741"/>
    </source>
</evidence>
<dbReference type="PROSITE" id="PS50011">
    <property type="entry name" value="PROTEIN_KINASE_DOM"/>
    <property type="match status" value="1"/>
</dbReference>
<dbReference type="FunFam" id="1.10.510.10:FF:000112">
    <property type="entry name" value="Putative dual specificity tyrosine-phosphorylation-regulated kinase 2"/>
    <property type="match status" value="1"/>
</dbReference>
<comment type="catalytic activity">
    <reaction evidence="11">
        <text>L-tyrosyl-[protein] + ATP = O-phospho-L-tyrosyl-[protein] + ADP + H(+)</text>
        <dbReference type="Rhea" id="RHEA:10596"/>
        <dbReference type="Rhea" id="RHEA-COMP:10136"/>
        <dbReference type="Rhea" id="RHEA-COMP:20101"/>
        <dbReference type="ChEBI" id="CHEBI:15378"/>
        <dbReference type="ChEBI" id="CHEBI:30616"/>
        <dbReference type="ChEBI" id="CHEBI:46858"/>
        <dbReference type="ChEBI" id="CHEBI:61978"/>
        <dbReference type="ChEBI" id="CHEBI:456216"/>
        <dbReference type="EC" id="2.7.12.1"/>
    </reaction>
</comment>
<dbReference type="InterPro" id="IPR050494">
    <property type="entry name" value="Ser_Thr_dual-spec_kinase"/>
</dbReference>
<dbReference type="EMBL" id="JAINUF010000005">
    <property type="protein sequence ID" value="KAJ8360519.1"/>
    <property type="molecule type" value="Genomic_DNA"/>
</dbReference>
<dbReference type="GO" id="GO:0004712">
    <property type="term" value="F:protein serine/threonine/tyrosine kinase activity"/>
    <property type="evidence" value="ECO:0007669"/>
    <property type="project" value="UniProtKB-EC"/>
</dbReference>
<sequence>MMILSRKPDGPLTAARQGDGLYDSYMRTDHIVNEDADSNAHSPSALPPVPKHTGGNKPVMKEQQVTGVRGGQLKVRYLYEDSCTGKASVPVKTTPSLSKEKSTDSTSSAKSSDSVDRPGKLGPLSPEQALKLHRQQLTTLEQQEILSYPEVYFLGPNAKKRPAVSGGSNNGGFDDDQGSYIHVPHDHLAYRYEFLKVIGKGSFGQVAKVYDHKTQQHLALKMVRNEKRFHRQAAEEIRILEHLRRQDKTGGMNLVHMLENFTFRGHICMTFELLSMNLYELIKRNKFQGFSLPLVRKFALSILQCLEALQRSKIIHCDLKPENILLKQQGRSGIKVIDFGSSCYEHQRVYTYIQSRFYRAPEVVLGARYGMPIDMWSLGCILAELLTGYPLFPGEDEGDQLACMMEILGVPPQKLLEQSKRAKNFVNSKGQPRYCTASTLSNGTVVLNGGRSRRGKMRGPPGSKEWVTALKGCDDPAFIDFLKKCLDWDPAARLSPAQALRHTWLFKRLPKPVLGDRTLGSRRITDHSSSFPSIISKLPSAIGPANNKLRTTMMGDSGGSIPLRTVLPKLVT</sequence>
<evidence type="ECO:0000256" key="1">
    <source>
        <dbReference type="ARBA" id="ARBA00008867"/>
    </source>
</evidence>
<dbReference type="GO" id="GO:0005524">
    <property type="term" value="F:ATP binding"/>
    <property type="evidence" value="ECO:0007669"/>
    <property type="project" value="UniProtKB-UniRule"/>
</dbReference>
<keyword evidence="6 12" id="KW-0547">Nucleotide-binding</keyword>
<keyword evidence="5" id="KW-0808">Transferase</keyword>
<dbReference type="PANTHER" id="PTHR24058:SF35">
    <property type="entry name" value="DUAL SPECIFICITY TYROSINE-PHOSPHORYLATION-REGULATED KINASE 3"/>
    <property type="match status" value="1"/>
</dbReference>
<dbReference type="PROSITE" id="PS00107">
    <property type="entry name" value="PROTEIN_KINASE_ATP"/>
    <property type="match status" value="1"/>
</dbReference>
<keyword evidence="7" id="KW-0418">Kinase</keyword>
<feature type="region of interest" description="Disordered" evidence="13">
    <location>
        <begin position="33"/>
        <end position="62"/>
    </location>
</feature>
<proteinExistence type="inferred from homology"/>
<dbReference type="GO" id="GO:0005634">
    <property type="term" value="C:nucleus"/>
    <property type="evidence" value="ECO:0007669"/>
    <property type="project" value="TreeGrafter"/>
</dbReference>
<dbReference type="GO" id="GO:0005856">
    <property type="term" value="C:cytoskeleton"/>
    <property type="evidence" value="ECO:0007669"/>
    <property type="project" value="TreeGrafter"/>
</dbReference>
<dbReference type="CDD" id="cd14224">
    <property type="entry name" value="PKc_DYRK2_3"/>
    <property type="match status" value="1"/>
</dbReference>
<dbReference type="GO" id="GO:0005737">
    <property type="term" value="C:cytoplasm"/>
    <property type="evidence" value="ECO:0007669"/>
    <property type="project" value="TreeGrafter"/>
</dbReference>
<dbReference type="Gene3D" id="1.10.510.10">
    <property type="entry name" value="Transferase(Phosphotransferase) domain 1"/>
    <property type="match status" value="1"/>
</dbReference>
<dbReference type="Pfam" id="PF00069">
    <property type="entry name" value="Pkinase"/>
    <property type="match status" value="1"/>
</dbReference>
<evidence type="ECO:0000256" key="7">
    <source>
        <dbReference type="ARBA" id="ARBA00022777"/>
    </source>
</evidence>
<evidence type="ECO:0000313" key="16">
    <source>
        <dbReference type="Proteomes" id="UP001152622"/>
    </source>
</evidence>
<feature type="binding site" evidence="12">
    <location>
        <position position="221"/>
    </location>
    <ligand>
        <name>ATP</name>
        <dbReference type="ChEBI" id="CHEBI:30616"/>
    </ligand>
</feature>
<dbReference type="GO" id="GO:0035617">
    <property type="term" value="P:stress granule disassembly"/>
    <property type="evidence" value="ECO:0007669"/>
    <property type="project" value="TreeGrafter"/>
</dbReference>
<dbReference type="PANTHER" id="PTHR24058">
    <property type="entry name" value="DUAL SPECIFICITY PROTEIN KINASE"/>
    <property type="match status" value="1"/>
</dbReference>
<dbReference type="Gene3D" id="3.30.10.30">
    <property type="entry name" value="DYRK"/>
    <property type="match status" value="1"/>
</dbReference>
<evidence type="ECO:0000256" key="13">
    <source>
        <dbReference type="SAM" id="MobiDB-lite"/>
    </source>
</evidence>
<evidence type="ECO:0000259" key="14">
    <source>
        <dbReference type="PROSITE" id="PS50011"/>
    </source>
</evidence>
<evidence type="ECO:0000256" key="11">
    <source>
        <dbReference type="ARBA" id="ARBA00051680"/>
    </source>
</evidence>
<evidence type="ECO:0000256" key="5">
    <source>
        <dbReference type="ARBA" id="ARBA00022679"/>
    </source>
</evidence>